<sequence length="585" mass="66129">MIKKSHFYSMKIQLLIIFLALATVPSLIIGAIAGNIIYRNGIQTNMDYANKSNEIITSNINTFTDRCLKYAEMVARDNQIQALLRKPLSPSPKQRYKEELEISQLLYFYNHELMDEIFGIYVIGENGQQCNSNSMPYKGDALNQSELYRTVTAAGQPVWFASHGDSIVTKVTGKNFYSVGIPVIDKATGASMGIVVLEFEDTYFSNLTDTTYNSNDTMFYIKDQTGYYFSSNEQANRIHIKTGQFYTKNHTTYFKSESHNVYLYTETIFDTGYELISLVSIEQIKENCLSLTKSIMAFTLLLTLLSTSLFIYINSKIFGPMQELKKGIELVQEGNYDITLTVKAKNDIGTLVNGFNNMIHKINEQMDHIYQHQRSLRKANLEVLQAQINPHFLYNTLDSIIWLSRAKDTESTITLTSALVSFLRIGLSNGFKTITVADELKHVESYLQIQKIRYGDLLNYTVEHPDGSSKYYIPKLTLQPLVENCISHGMDSSHHIGTITVSCEITGDAVMIEVKDTGVGIEAAALEKINAMEYTPAKGGVGIKNVNERLRLYFNTSYRLWLSSQPGLGTTVHIILPKETEVRND</sequence>
<dbReference type="PROSITE" id="PS50885">
    <property type="entry name" value="HAMP"/>
    <property type="match status" value="1"/>
</dbReference>
<evidence type="ECO:0000256" key="2">
    <source>
        <dbReference type="ARBA" id="ARBA00004370"/>
    </source>
</evidence>
<protein>
    <recommendedName>
        <fullName evidence="3">histidine kinase</fullName>
        <ecNumber evidence="3">2.7.13.3</ecNumber>
    </recommendedName>
</protein>
<dbReference type="Pfam" id="PF00672">
    <property type="entry name" value="HAMP"/>
    <property type="match status" value="1"/>
</dbReference>
<keyword evidence="8" id="KW-1133">Transmembrane helix</keyword>
<evidence type="ECO:0000256" key="4">
    <source>
        <dbReference type="ARBA" id="ARBA00022553"/>
    </source>
</evidence>
<dbReference type="PATRIC" id="fig|997897.5.peg.1270"/>
<dbReference type="RefSeq" id="WP_002571463.1">
    <property type="nucleotide sequence ID" value="NZ_KB851149.1"/>
</dbReference>
<keyword evidence="4" id="KW-0597">Phosphoprotein</keyword>
<dbReference type="CDD" id="cd18773">
    <property type="entry name" value="PDC1_HK_sensor"/>
    <property type="match status" value="1"/>
</dbReference>
<dbReference type="InterPro" id="IPR003660">
    <property type="entry name" value="HAMP_dom"/>
</dbReference>
<organism evidence="11 12">
    <name type="scientific">Enterocloster bolteae 90B8</name>
    <dbReference type="NCBI Taxonomy" id="997897"/>
    <lineage>
        <taxon>Bacteria</taxon>
        <taxon>Bacillati</taxon>
        <taxon>Bacillota</taxon>
        <taxon>Clostridia</taxon>
        <taxon>Lachnospirales</taxon>
        <taxon>Lachnospiraceae</taxon>
        <taxon>Enterocloster</taxon>
    </lineage>
</organism>
<evidence type="ECO:0000256" key="6">
    <source>
        <dbReference type="ARBA" id="ARBA00022777"/>
    </source>
</evidence>
<evidence type="ECO:0000259" key="10">
    <source>
        <dbReference type="PROSITE" id="PS50885"/>
    </source>
</evidence>
<dbReference type="EC" id="2.7.13.3" evidence="3"/>
<evidence type="ECO:0000256" key="1">
    <source>
        <dbReference type="ARBA" id="ARBA00000085"/>
    </source>
</evidence>
<evidence type="ECO:0000256" key="7">
    <source>
        <dbReference type="ARBA" id="ARBA00023012"/>
    </source>
</evidence>
<dbReference type="Pfam" id="PF06580">
    <property type="entry name" value="His_kinase"/>
    <property type="match status" value="1"/>
</dbReference>
<evidence type="ECO:0000313" key="11">
    <source>
        <dbReference type="EMBL" id="ENZ41816.1"/>
    </source>
</evidence>
<evidence type="ECO:0000259" key="9">
    <source>
        <dbReference type="PROSITE" id="PS50109"/>
    </source>
</evidence>
<comment type="caution">
    <text evidence="11">The sequence shown here is derived from an EMBL/GenBank/DDBJ whole genome shotgun (WGS) entry which is preliminary data.</text>
</comment>
<evidence type="ECO:0000313" key="12">
    <source>
        <dbReference type="Proteomes" id="UP000013041"/>
    </source>
</evidence>
<keyword evidence="6" id="KW-0418">Kinase</keyword>
<dbReference type="EMBL" id="AGYG01000009">
    <property type="protein sequence ID" value="ENZ41816.1"/>
    <property type="molecule type" value="Genomic_DNA"/>
</dbReference>
<dbReference type="HOGENOM" id="CLU_020473_6_1_9"/>
<dbReference type="PANTHER" id="PTHR34220:SF7">
    <property type="entry name" value="SENSOR HISTIDINE KINASE YPDA"/>
    <property type="match status" value="1"/>
</dbReference>
<dbReference type="SMART" id="SM00387">
    <property type="entry name" value="HATPase_c"/>
    <property type="match status" value="1"/>
</dbReference>
<reference evidence="11 12" key="1">
    <citation type="submission" date="2013-01" db="EMBL/GenBank/DDBJ databases">
        <title>The Genome Sequence of Clostridium bolteae 90B8.</title>
        <authorList>
            <consortium name="The Broad Institute Genome Sequencing Platform"/>
            <person name="Earl A."/>
            <person name="Ward D."/>
            <person name="Feldgarden M."/>
            <person name="Gevers D."/>
            <person name="Courvalin P."/>
            <person name="Lambert T."/>
            <person name="Walker B."/>
            <person name="Young S.K."/>
            <person name="Zeng Q."/>
            <person name="Gargeya S."/>
            <person name="Fitzgerald M."/>
            <person name="Haas B."/>
            <person name="Abouelleil A."/>
            <person name="Alvarado L."/>
            <person name="Arachchi H.M."/>
            <person name="Berlin A.M."/>
            <person name="Chapman S.B."/>
            <person name="Dewar J."/>
            <person name="Goldberg J."/>
            <person name="Griggs A."/>
            <person name="Gujja S."/>
            <person name="Hansen M."/>
            <person name="Howarth C."/>
            <person name="Imamovic A."/>
            <person name="Larimer J."/>
            <person name="McCowan C."/>
            <person name="Murphy C."/>
            <person name="Neiman D."/>
            <person name="Pearson M."/>
            <person name="Priest M."/>
            <person name="Roberts A."/>
            <person name="Saif S."/>
            <person name="Shea T."/>
            <person name="Sisk P."/>
            <person name="Sykes S."/>
            <person name="Wortman J."/>
            <person name="Nusbaum C."/>
            <person name="Birren B."/>
        </authorList>
    </citation>
    <scope>NUCLEOTIDE SEQUENCE [LARGE SCALE GENOMIC DNA]</scope>
    <source>
        <strain evidence="11 12">90B8</strain>
    </source>
</reference>
<dbReference type="AlphaFoldDB" id="N9ZPS8"/>
<gene>
    <name evidence="11" type="ORF">HMPREF1097_01192</name>
</gene>
<dbReference type="InterPro" id="IPR005467">
    <property type="entry name" value="His_kinase_dom"/>
</dbReference>
<evidence type="ECO:0000256" key="8">
    <source>
        <dbReference type="SAM" id="Phobius"/>
    </source>
</evidence>
<feature type="domain" description="HAMP" evidence="10">
    <location>
        <begin position="315"/>
        <end position="367"/>
    </location>
</feature>
<dbReference type="PANTHER" id="PTHR34220">
    <property type="entry name" value="SENSOR HISTIDINE KINASE YPDA"/>
    <property type="match status" value="1"/>
</dbReference>
<dbReference type="InterPro" id="IPR050640">
    <property type="entry name" value="Bact_2-comp_sensor_kinase"/>
</dbReference>
<dbReference type="SUPFAM" id="SSF158472">
    <property type="entry name" value="HAMP domain-like"/>
    <property type="match status" value="1"/>
</dbReference>
<dbReference type="Gene3D" id="6.10.340.10">
    <property type="match status" value="1"/>
</dbReference>
<dbReference type="SMART" id="SM00304">
    <property type="entry name" value="HAMP"/>
    <property type="match status" value="1"/>
</dbReference>
<keyword evidence="8" id="KW-0472">Membrane</keyword>
<proteinExistence type="predicted"/>
<comment type="subcellular location">
    <subcellularLocation>
        <location evidence="2">Membrane</location>
    </subcellularLocation>
</comment>
<dbReference type="InterPro" id="IPR003594">
    <property type="entry name" value="HATPase_dom"/>
</dbReference>
<evidence type="ECO:0000256" key="5">
    <source>
        <dbReference type="ARBA" id="ARBA00022679"/>
    </source>
</evidence>
<keyword evidence="5" id="KW-0808">Transferase</keyword>
<keyword evidence="8" id="KW-0812">Transmembrane</keyword>
<comment type="catalytic activity">
    <reaction evidence="1">
        <text>ATP + protein L-histidine = ADP + protein N-phospho-L-histidine.</text>
        <dbReference type="EC" id="2.7.13.3"/>
    </reaction>
</comment>
<dbReference type="Proteomes" id="UP000013041">
    <property type="component" value="Unassembled WGS sequence"/>
</dbReference>
<evidence type="ECO:0000256" key="3">
    <source>
        <dbReference type="ARBA" id="ARBA00012438"/>
    </source>
</evidence>
<keyword evidence="7" id="KW-0902">Two-component regulatory system</keyword>
<dbReference type="Gene3D" id="3.30.565.10">
    <property type="entry name" value="Histidine kinase-like ATPase, C-terminal domain"/>
    <property type="match status" value="1"/>
</dbReference>
<dbReference type="InterPro" id="IPR010559">
    <property type="entry name" value="Sig_transdc_His_kin_internal"/>
</dbReference>
<accession>N9ZPS8</accession>
<feature type="domain" description="Histidine kinase" evidence="9">
    <location>
        <begin position="478"/>
        <end position="580"/>
    </location>
</feature>
<dbReference type="InterPro" id="IPR036890">
    <property type="entry name" value="HATPase_C_sf"/>
</dbReference>
<dbReference type="PROSITE" id="PS50109">
    <property type="entry name" value="HIS_KIN"/>
    <property type="match status" value="1"/>
</dbReference>
<feature type="transmembrane region" description="Helical" evidence="8">
    <location>
        <begin position="295"/>
        <end position="313"/>
    </location>
</feature>
<dbReference type="GO" id="GO:0000155">
    <property type="term" value="F:phosphorelay sensor kinase activity"/>
    <property type="evidence" value="ECO:0007669"/>
    <property type="project" value="InterPro"/>
</dbReference>
<dbReference type="SUPFAM" id="SSF55874">
    <property type="entry name" value="ATPase domain of HSP90 chaperone/DNA topoisomerase II/histidine kinase"/>
    <property type="match status" value="1"/>
</dbReference>
<dbReference type="Pfam" id="PF02518">
    <property type="entry name" value="HATPase_c"/>
    <property type="match status" value="1"/>
</dbReference>
<name>N9ZPS8_9FIRM</name>
<dbReference type="GO" id="GO:0016020">
    <property type="term" value="C:membrane"/>
    <property type="evidence" value="ECO:0007669"/>
    <property type="project" value="UniProtKB-SubCell"/>
</dbReference>
<dbReference type="CDD" id="cd06225">
    <property type="entry name" value="HAMP"/>
    <property type="match status" value="1"/>
</dbReference>